<dbReference type="AlphaFoldDB" id="A0A9W6RPH9"/>
<organism evidence="2 3">
    <name type="scientific">Actinoallomurus iriomotensis</name>
    <dbReference type="NCBI Taxonomy" id="478107"/>
    <lineage>
        <taxon>Bacteria</taxon>
        <taxon>Bacillati</taxon>
        <taxon>Actinomycetota</taxon>
        <taxon>Actinomycetes</taxon>
        <taxon>Streptosporangiales</taxon>
        <taxon>Thermomonosporaceae</taxon>
        <taxon>Actinoallomurus</taxon>
    </lineage>
</organism>
<dbReference type="Proteomes" id="UP001165135">
    <property type="component" value="Unassembled WGS sequence"/>
</dbReference>
<name>A0A9W6RPH9_9ACTN</name>
<evidence type="ECO:0000313" key="2">
    <source>
        <dbReference type="EMBL" id="GLY77575.1"/>
    </source>
</evidence>
<proteinExistence type="predicted"/>
<sequence length="87" mass="9821">MLLHREIPHIPGMRTVLQQSRLLGGRGRKPEPHASTLTTTTDILRRERRFLPGMKTGDLHAAQPMSERSERINDTASPVTRTVKEAL</sequence>
<evidence type="ECO:0000313" key="3">
    <source>
        <dbReference type="Proteomes" id="UP001165135"/>
    </source>
</evidence>
<reference evidence="2" key="1">
    <citation type="submission" date="2023-03" db="EMBL/GenBank/DDBJ databases">
        <title>Actinoallomurus iriomotensis NBRC 103681.</title>
        <authorList>
            <person name="Ichikawa N."/>
            <person name="Sato H."/>
            <person name="Tonouchi N."/>
        </authorList>
    </citation>
    <scope>NUCLEOTIDE SEQUENCE</scope>
    <source>
        <strain evidence="2">NBRC 103681</strain>
    </source>
</reference>
<comment type="caution">
    <text evidence="2">The sequence shown here is derived from an EMBL/GenBank/DDBJ whole genome shotgun (WGS) entry which is preliminary data.</text>
</comment>
<feature type="region of interest" description="Disordered" evidence="1">
    <location>
        <begin position="52"/>
        <end position="87"/>
    </location>
</feature>
<dbReference type="EMBL" id="BSTJ01000007">
    <property type="protein sequence ID" value="GLY77575.1"/>
    <property type="molecule type" value="Genomic_DNA"/>
</dbReference>
<evidence type="ECO:0000256" key="1">
    <source>
        <dbReference type="SAM" id="MobiDB-lite"/>
    </source>
</evidence>
<protein>
    <submittedName>
        <fullName evidence="2">Uncharacterized protein</fullName>
    </submittedName>
</protein>
<gene>
    <name evidence="2" type="ORF">Airi01_058420</name>
</gene>
<accession>A0A9W6RPH9</accession>